<keyword evidence="10 12" id="KW-0961">Cell wall biogenesis/degradation</keyword>
<dbReference type="SUPFAM" id="SSF101148">
    <property type="entry name" value="Plant invertase/pectin methylesterase inhibitor"/>
    <property type="match status" value="1"/>
</dbReference>
<comment type="pathway">
    <text evidence="2 12">Glycan metabolism; pectin degradation; 2-dehydro-3-deoxy-D-gluconate from pectin: step 1/5.</text>
</comment>
<keyword evidence="7 12" id="KW-0964">Secreted</keyword>
<evidence type="ECO:0000256" key="4">
    <source>
        <dbReference type="ARBA" id="ARBA00007786"/>
    </source>
</evidence>
<keyword evidence="9 12" id="KW-0063">Aspartyl esterase</keyword>
<feature type="transmembrane region" description="Helical" evidence="13">
    <location>
        <begin position="12"/>
        <end position="34"/>
    </location>
</feature>
<dbReference type="Gene3D" id="1.20.140.40">
    <property type="entry name" value="Invertase/pectin methylesterase inhibitor family protein"/>
    <property type="match status" value="1"/>
</dbReference>
<comment type="subcellular location">
    <subcellularLocation>
        <location evidence="1 12">Secreted</location>
        <location evidence="1 12">Cell wall</location>
    </subcellularLocation>
</comment>
<feature type="active site" evidence="11">
    <location>
        <position position="404"/>
    </location>
</feature>
<dbReference type="InterPro" id="IPR006501">
    <property type="entry name" value="Pectinesterase_inhib_dom"/>
</dbReference>
<proteinExistence type="inferred from homology"/>
<dbReference type="PANTHER" id="PTHR31707">
    <property type="entry name" value="PECTINESTERASE"/>
    <property type="match status" value="1"/>
</dbReference>
<evidence type="ECO:0000313" key="15">
    <source>
        <dbReference type="EMBL" id="WVZ18890.1"/>
    </source>
</evidence>
<protein>
    <recommendedName>
        <fullName evidence="5 12">Pectinesterase</fullName>
        <ecNumber evidence="5 12">3.1.1.11</ecNumber>
    </recommendedName>
</protein>
<dbReference type="EC" id="3.1.1.11" evidence="5 12"/>
<evidence type="ECO:0000256" key="12">
    <source>
        <dbReference type="RuleBase" id="RU000589"/>
    </source>
</evidence>
<dbReference type="InterPro" id="IPR018040">
    <property type="entry name" value="Pectinesterase_Tyr_AS"/>
</dbReference>
<organism evidence="15 16">
    <name type="scientific">Vigna mungo</name>
    <name type="common">Black gram</name>
    <name type="synonym">Phaseolus mungo</name>
    <dbReference type="NCBI Taxonomy" id="3915"/>
    <lineage>
        <taxon>Eukaryota</taxon>
        <taxon>Viridiplantae</taxon>
        <taxon>Streptophyta</taxon>
        <taxon>Embryophyta</taxon>
        <taxon>Tracheophyta</taxon>
        <taxon>Spermatophyta</taxon>
        <taxon>Magnoliopsida</taxon>
        <taxon>eudicotyledons</taxon>
        <taxon>Gunneridae</taxon>
        <taxon>Pentapetalae</taxon>
        <taxon>rosids</taxon>
        <taxon>fabids</taxon>
        <taxon>Fabales</taxon>
        <taxon>Fabaceae</taxon>
        <taxon>Papilionoideae</taxon>
        <taxon>50 kb inversion clade</taxon>
        <taxon>NPAAA clade</taxon>
        <taxon>indigoferoid/millettioid clade</taxon>
        <taxon>Phaseoleae</taxon>
        <taxon>Vigna</taxon>
    </lineage>
</organism>
<comment type="catalytic activity">
    <reaction evidence="12">
        <text>[(1-&gt;4)-alpha-D-galacturonosyl methyl ester](n) + n H2O = [(1-&gt;4)-alpha-D-galacturonosyl](n) + n methanol + n H(+)</text>
        <dbReference type="Rhea" id="RHEA:22380"/>
        <dbReference type="Rhea" id="RHEA-COMP:14570"/>
        <dbReference type="Rhea" id="RHEA-COMP:14573"/>
        <dbReference type="ChEBI" id="CHEBI:15377"/>
        <dbReference type="ChEBI" id="CHEBI:15378"/>
        <dbReference type="ChEBI" id="CHEBI:17790"/>
        <dbReference type="ChEBI" id="CHEBI:140522"/>
        <dbReference type="ChEBI" id="CHEBI:140523"/>
        <dbReference type="EC" id="3.1.1.11"/>
    </reaction>
</comment>
<dbReference type="GO" id="GO:0004857">
    <property type="term" value="F:enzyme inhibitor activity"/>
    <property type="evidence" value="ECO:0007669"/>
    <property type="project" value="InterPro"/>
</dbReference>
<dbReference type="InterPro" id="IPR011050">
    <property type="entry name" value="Pectin_lyase_fold/virulence"/>
</dbReference>
<name>A0AAQ3NZL3_VIGMU</name>
<dbReference type="CDD" id="cd15798">
    <property type="entry name" value="PMEI-like_3"/>
    <property type="match status" value="1"/>
</dbReference>
<evidence type="ECO:0000256" key="3">
    <source>
        <dbReference type="ARBA" id="ARBA00006027"/>
    </source>
</evidence>
<dbReference type="PROSITE" id="PS00503">
    <property type="entry name" value="PECTINESTERASE_2"/>
    <property type="match status" value="1"/>
</dbReference>
<evidence type="ECO:0000256" key="1">
    <source>
        <dbReference type="ARBA" id="ARBA00004191"/>
    </source>
</evidence>
<comment type="function">
    <text evidence="12">Acts in the modification of cell walls via demethylesterification of cell wall pectin.</text>
</comment>
<dbReference type="PROSITE" id="PS00800">
    <property type="entry name" value="PECTINESTERASE_1"/>
    <property type="match status" value="1"/>
</dbReference>
<evidence type="ECO:0000256" key="2">
    <source>
        <dbReference type="ARBA" id="ARBA00005184"/>
    </source>
</evidence>
<evidence type="ECO:0000256" key="11">
    <source>
        <dbReference type="PROSITE-ProRule" id="PRU10040"/>
    </source>
</evidence>
<accession>A0AAQ3NZL3</accession>
<reference evidence="15 16" key="1">
    <citation type="journal article" date="2023" name="Life. Sci Alliance">
        <title>Evolutionary insights into 3D genome organization and epigenetic landscape of Vigna mungo.</title>
        <authorList>
            <person name="Junaid A."/>
            <person name="Singh B."/>
            <person name="Bhatia S."/>
        </authorList>
    </citation>
    <scope>NUCLEOTIDE SEQUENCE [LARGE SCALE GENOMIC DNA]</scope>
    <source>
        <strain evidence="15">Urdbean</strain>
    </source>
</reference>
<dbReference type="GO" id="GO:0045490">
    <property type="term" value="P:pectin catabolic process"/>
    <property type="evidence" value="ECO:0007669"/>
    <property type="project" value="UniProtKB-UniRule"/>
</dbReference>
<evidence type="ECO:0000256" key="5">
    <source>
        <dbReference type="ARBA" id="ARBA00013229"/>
    </source>
</evidence>
<comment type="similarity">
    <text evidence="4">In the C-terminal section; belongs to the pectinesterase family.</text>
</comment>
<keyword evidence="13" id="KW-1133">Transmembrane helix</keyword>
<sequence>MGEGRNRNPKKRFAILGVSSILLVAVVAVIAVTLNQGEVAEDESARIASSQRTSVDILCHSTEYAKTCKKSLQHVAANGTTDTKTLVKAAINATAMELLSHIRNSSLYKDLGKDNMTRQAVDICKEVFQYAINGIQKSADTIDKFEYGKLSEYIYDLRVWVAGSLTHQHTCLDGFVNTSTKAGETMTRVLNTSLELSSNALDILNVISGVMKDLNMSSFGNRRLLSEDTPTLHDYPSWVTEEKRRLLEMGTENPDAVVSQDGSGQFKSINEALQSVPANNEKPFVIYVKEGVYRENVEMSVLMTHVTIIGDGPTKTRISGSLNYDDGVQTYKTATFAVNAPNFMAKDVGFENTAGSEKHQAVALRVTADQAVFLNCHMDGFQDTLYAQSQRQFYRDCSVTGTVDFVFGDAVGVFQNCTLIVKKPLGKQRCMVTAGGRVKSDSPTALVFQGCLFTGMPEMFSMPQKVTYLGRPWRAYSKVIIMDSQLDDIFLPEGYMGWMGTDFMDTCTYLEYNNRGTNADTSLRVKWPGVRSLTAEEAADYYPSRFFELYSPNDGDWIVRSRVPYSLGPSPSS</sequence>
<dbReference type="GO" id="GO:0042545">
    <property type="term" value="P:cell wall modification"/>
    <property type="evidence" value="ECO:0007669"/>
    <property type="project" value="UniProtKB-UniRule"/>
</dbReference>
<dbReference type="Proteomes" id="UP001374535">
    <property type="component" value="Chromosome 2"/>
</dbReference>
<dbReference type="GO" id="GO:0030599">
    <property type="term" value="F:pectinesterase activity"/>
    <property type="evidence" value="ECO:0007669"/>
    <property type="project" value="UniProtKB-UniRule"/>
</dbReference>
<evidence type="ECO:0000256" key="10">
    <source>
        <dbReference type="ARBA" id="ARBA00023316"/>
    </source>
</evidence>
<keyword evidence="13" id="KW-0472">Membrane</keyword>
<keyword evidence="16" id="KW-1185">Reference proteome</keyword>
<dbReference type="Pfam" id="PF01095">
    <property type="entry name" value="Pectinesterase"/>
    <property type="match status" value="1"/>
</dbReference>
<dbReference type="SUPFAM" id="SSF51126">
    <property type="entry name" value="Pectin lyase-like"/>
    <property type="match status" value="1"/>
</dbReference>
<dbReference type="SMART" id="SM00856">
    <property type="entry name" value="PMEI"/>
    <property type="match status" value="1"/>
</dbReference>
<comment type="similarity">
    <text evidence="3">In the N-terminal section; belongs to the PMEI family.</text>
</comment>
<evidence type="ECO:0000256" key="6">
    <source>
        <dbReference type="ARBA" id="ARBA00022512"/>
    </source>
</evidence>
<keyword evidence="13" id="KW-0812">Transmembrane</keyword>
<dbReference type="InterPro" id="IPR035513">
    <property type="entry name" value="Invertase/methylesterase_inhib"/>
</dbReference>
<keyword evidence="8 12" id="KW-0378">Hydrolase</keyword>
<gene>
    <name evidence="15" type="ORF">V8G54_006212</name>
</gene>
<dbReference type="InterPro" id="IPR000070">
    <property type="entry name" value="Pectinesterase_cat"/>
</dbReference>
<feature type="domain" description="Pectinesterase inhibitor" evidence="14">
    <location>
        <begin position="50"/>
        <end position="203"/>
    </location>
</feature>
<evidence type="ECO:0000256" key="9">
    <source>
        <dbReference type="ARBA" id="ARBA00023085"/>
    </source>
</evidence>
<dbReference type="Pfam" id="PF04043">
    <property type="entry name" value="PMEI"/>
    <property type="match status" value="1"/>
</dbReference>
<dbReference type="FunFam" id="1.20.140.40:FF:000001">
    <property type="entry name" value="Pectinesterase"/>
    <property type="match status" value="1"/>
</dbReference>
<dbReference type="InterPro" id="IPR033131">
    <property type="entry name" value="Pectinesterase_Asp_AS"/>
</dbReference>
<dbReference type="InterPro" id="IPR012334">
    <property type="entry name" value="Pectin_lyas_fold"/>
</dbReference>
<dbReference type="AlphaFoldDB" id="A0AAQ3NZL3"/>
<dbReference type="EMBL" id="CP144699">
    <property type="protein sequence ID" value="WVZ18890.1"/>
    <property type="molecule type" value="Genomic_DNA"/>
</dbReference>
<evidence type="ECO:0000256" key="13">
    <source>
        <dbReference type="SAM" id="Phobius"/>
    </source>
</evidence>
<evidence type="ECO:0000259" key="14">
    <source>
        <dbReference type="SMART" id="SM00856"/>
    </source>
</evidence>
<evidence type="ECO:0000256" key="8">
    <source>
        <dbReference type="ARBA" id="ARBA00022801"/>
    </source>
</evidence>
<keyword evidence="6 12" id="KW-0134">Cell wall</keyword>
<dbReference type="FunFam" id="2.160.20.10:FF:000029">
    <property type="entry name" value="Pectinesterase 4"/>
    <property type="match status" value="1"/>
</dbReference>
<evidence type="ECO:0000313" key="16">
    <source>
        <dbReference type="Proteomes" id="UP001374535"/>
    </source>
</evidence>
<dbReference type="NCBIfam" id="TIGR01614">
    <property type="entry name" value="PME_inhib"/>
    <property type="match status" value="1"/>
</dbReference>
<evidence type="ECO:0000256" key="7">
    <source>
        <dbReference type="ARBA" id="ARBA00022525"/>
    </source>
</evidence>
<dbReference type="Gene3D" id="2.160.20.10">
    <property type="entry name" value="Single-stranded right-handed beta-helix, Pectin lyase-like"/>
    <property type="match status" value="1"/>
</dbReference>